<gene>
    <name evidence="3" type="ORF">nbrc107697_21000</name>
</gene>
<dbReference type="InterPro" id="IPR005184">
    <property type="entry name" value="DUF306_Meta_HslJ"/>
</dbReference>
<accession>A0A7I9UZ06</accession>
<keyword evidence="4" id="KW-1185">Reference proteome</keyword>
<sequence>MDHPTVRRMATATFATAAGAALLAVPASPAGAVPGLTGRTFVSTSVLPAPIPGGGPLQISFGEKDRVSLTAGCNRMMGTAKARGGRLHFSQLASTRMACLPPRNLADTWASNFIRQAPTYRVAGVILTLSTATTTVVLREQPGARPGHPPPRR</sequence>
<feature type="signal peptide" evidence="1">
    <location>
        <begin position="1"/>
        <end position="32"/>
    </location>
</feature>
<evidence type="ECO:0000259" key="2">
    <source>
        <dbReference type="Pfam" id="PF03724"/>
    </source>
</evidence>
<comment type="caution">
    <text evidence="3">The sequence shown here is derived from an EMBL/GenBank/DDBJ whole genome shotgun (WGS) entry which is preliminary data.</text>
</comment>
<protein>
    <recommendedName>
        <fullName evidence="2">DUF306 domain-containing protein</fullName>
    </recommendedName>
</protein>
<dbReference type="InterPro" id="IPR053147">
    <property type="entry name" value="Hsp_HslJ-like"/>
</dbReference>
<dbReference type="PANTHER" id="PTHR35535">
    <property type="entry name" value="HEAT SHOCK PROTEIN HSLJ"/>
    <property type="match status" value="1"/>
</dbReference>
<evidence type="ECO:0000313" key="4">
    <source>
        <dbReference type="Proteomes" id="UP000444980"/>
    </source>
</evidence>
<dbReference type="OrthoDB" id="507754at2"/>
<dbReference type="Pfam" id="PF03724">
    <property type="entry name" value="META"/>
    <property type="match status" value="1"/>
</dbReference>
<dbReference type="Proteomes" id="UP000444980">
    <property type="component" value="Unassembled WGS sequence"/>
</dbReference>
<evidence type="ECO:0000313" key="3">
    <source>
        <dbReference type="EMBL" id="GED98061.1"/>
    </source>
</evidence>
<feature type="chain" id="PRO_5029476101" description="DUF306 domain-containing protein" evidence="1">
    <location>
        <begin position="33"/>
        <end position="153"/>
    </location>
</feature>
<dbReference type="AlphaFoldDB" id="A0A7I9UZ06"/>
<dbReference type="Gene3D" id="2.40.128.270">
    <property type="match status" value="1"/>
</dbReference>
<dbReference type="EMBL" id="BJOU01000001">
    <property type="protein sequence ID" value="GED98061.1"/>
    <property type="molecule type" value="Genomic_DNA"/>
</dbReference>
<dbReference type="PANTHER" id="PTHR35535:SF1">
    <property type="entry name" value="HEAT SHOCK PROTEIN HSLJ"/>
    <property type="match status" value="1"/>
</dbReference>
<dbReference type="RefSeq" id="WP_161927297.1">
    <property type="nucleotide sequence ID" value="NZ_BJOU01000001.1"/>
</dbReference>
<reference evidence="4" key="1">
    <citation type="submission" date="2019-06" db="EMBL/GenBank/DDBJ databases">
        <title>Gordonia isolated from sludge of a wastewater treatment plant.</title>
        <authorList>
            <person name="Tamura T."/>
            <person name="Aoyama K."/>
            <person name="Kang Y."/>
            <person name="Saito S."/>
            <person name="Akiyama N."/>
            <person name="Yazawa K."/>
            <person name="Gonoi T."/>
            <person name="Mikami Y."/>
        </authorList>
    </citation>
    <scope>NUCLEOTIDE SEQUENCE [LARGE SCALE GENOMIC DNA]</scope>
    <source>
        <strain evidence="4">NBRC 107697</strain>
    </source>
</reference>
<proteinExistence type="predicted"/>
<keyword evidence="1" id="KW-0732">Signal</keyword>
<evidence type="ECO:0000256" key="1">
    <source>
        <dbReference type="SAM" id="SignalP"/>
    </source>
</evidence>
<dbReference type="InterPro" id="IPR038670">
    <property type="entry name" value="HslJ-like_sf"/>
</dbReference>
<name>A0A7I9UZ06_9ACTN</name>
<feature type="domain" description="DUF306" evidence="2">
    <location>
        <begin position="36"/>
        <end position="138"/>
    </location>
</feature>
<organism evidence="3 4">
    <name type="scientific">Gordonia crocea</name>
    <dbReference type="NCBI Taxonomy" id="589162"/>
    <lineage>
        <taxon>Bacteria</taxon>
        <taxon>Bacillati</taxon>
        <taxon>Actinomycetota</taxon>
        <taxon>Actinomycetes</taxon>
        <taxon>Mycobacteriales</taxon>
        <taxon>Gordoniaceae</taxon>
        <taxon>Gordonia</taxon>
    </lineage>
</organism>